<dbReference type="InterPro" id="IPR011993">
    <property type="entry name" value="PH-like_dom_sf"/>
</dbReference>
<dbReference type="InterPro" id="IPR035417">
    <property type="entry name" value="SSRP1/POB3_N"/>
</dbReference>
<dbReference type="SMART" id="SM01287">
    <property type="entry name" value="Rtt106"/>
    <property type="match status" value="1"/>
</dbReference>
<evidence type="ECO:0000256" key="10">
    <source>
        <dbReference type="SAM" id="MobiDB-lite"/>
    </source>
</evidence>
<sequence>MAADGGAAVQFGNVLLGQRGGTSQGRLKITPSGLTWRRDGGGKTVEVPQSDIQGLYWSKTAQGCQLSVQRNQERLVQLTGFREKDLASLREAIAPLGHSIEEQELAVSGRNWGAAAVQGSTLVFSVGSKPAFCVPLKDVGGVQQAAQEVMLEFPMDDAATGEREDALVEMSFYVPKEAEGFAGEGEDPSVKVFYDRVLEHTEAGAAAAGDAIVTFDGVAVLHPRGRFEIEMYATFLKLLGQAQDFRIQYDSIMRLFLLPKNNTPHTLVAIALDPPIRKGQTYYHHVLVQFSKDEDLSVSLDISDELLAAKNEKCGGKLQRELEGPAFEVFARVLRGLAATKLTKPGTFRCMDGDGEGHALRCSYKADDGYLYPLERAFFYVHKPPTLLVHDEIESIEFMRQGGGVLAASAKTFDLLIRMRNNSDFLFRGIQKSEWANLFEFIQAKRLRVENLDEAAGGPGGGRALDLGDDIDNGVARMEADGELDSEEDDEDFDERAAAAAADAEEAEEEAEDEEDDEESPGPGVHHIWGPSRQPG</sequence>
<keyword evidence="13" id="KW-1185">Reference proteome</keyword>
<evidence type="ECO:0000256" key="8">
    <source>
        <dbReference type="ARBA" id="ARBA00023242"/>
    </source>
</evidence>
<dbReference type="InterPro" id="IPR013719">
    <property type="entry name" value="RTT106/SPT16-like_middle_dom"/>
</dbReference>
<dbReference type="InterPro" id="IPR024954">
    <property type="entry name" value="SSRP1_DD"/>
</dbReference>
<dbReference type="GO" id="GO:0006260">
    <property type="term" value="P:DNA replication"/>
    <property type="evidence" value="ECO:0007669"/>
    <property type="project" value="UniProtKB-KW"/>
</dbReference>
<evidence type="ECO:0000313" key="13">
    <source>
        <dbReference type="Proteomes" id="UP001445335"/>
    </source>
</evidence>
<feature type="compositionally biased region" description="Acidic residues" evidence="10">
    <location>
        <begin position="503"/>
        <end position="520"/>
    </location>
</feature>
<dbReference type="Pfam" id="PF17292">
    <property type="entry name" value="POB3_N"/>
    <property type="match status" value="1"/>
</dbReference>
<evidence type="ECO:0000256" key="1">
    <source>
        <dbReference type="ARBA" id="ARBA00010060"/>
    </source>
</evidence>
<dbReference type="GO" id="GO:0003677">
    <property type="term" value="F:DNA binding"/>
    <property type="evidence" value="ECO:0007669"/>
    <property type="project" value="InterPro"/>
</dbReference>
<keyword evidence="4 9" id="KW-0227">DNA damage</keyword>
<proteinExistence type="inferred from homology"/>
<dbReference type="GO" id="GO:0035101">
    <property type="term" value="C:FACT complex"/>
    <property type="evidence" value="ECO:0007669"/>
    <property type="project" value="TreeGrafter"/>
</dbReference>
<name>A0AAW1QXI4_9CHLO</name>
<dbReference type="Pfam" id="PF21103">
    <property type="entry name" value="PH1_SSRP1-like"/>
    <property type="match status" value="1"/>
</dbReference>
<dbReference type="Pfam" id="PF03531">
    <property type="entry name" value="SSrecog"/>
    <property type="match status" value="1"/>
</dbReference>
<accession>A0AAW1QXI4</accession>
<keyword evidence="2 9" id="KW-0158">Chromosome</keyword>
<keyword evidence="5 9" id="KW-0805">Transcription regulation</keyword>
<evidence type="ECO:0000256" key="9">
    <source>
        <dbReference type="RuleBase" id="RU364013"/>
    </source>
</evidence>
<dbReference type="SUPFAM" id="SSF50729">
    <property type="entry name" value="PH domain-like"/>
    <property type="match status" value="1"/>
</dbReference>
<keyword evidence="6 9" id="KW-0804">Transcription</keyword>
<comment type="subcellular location">
    <subcellularLocation>
        <location evidence="9">Nucleus</location>
    </subcellularLocation>
    <subcellularLocation>
        <location evidence="9">Chromosome</location>
    </subcellularLocation>
</comment>
<gene>
    <name evidence="12" type="ORF">WJX81_000254</name>
</gene>
<comment type="similarity">
    <text evidence="1 9">Belongs to the SSRP1 family.</text>
</comment>
<organism evidence="12 13">
    <name type="scientific">Elliptochloris bilobata</name>
    <dbReference type="NCBI Taxonomy" id="381761"/>
    <lineage>
        <taxon>Eukaryota</taxon>
        <taxon>Viridiplantae</taxon>
        <taxon>Chlorophyta</taxon>
        <taxon>core chlorophytes</taxon>
        <taxon>Trebouxiophyceae</taxon>
        <taxon>Trebouxiophyceae incertae sedis</taxon>
        <taxon>Elliptochloris clade</taxon>
        <taxon>Elliptochloris</taxon>
    </lineage>
</organism>
<dbReference type="GO" id="GO:0031491">
    <property type="term" value="F:nucleosome binding"/>
    <property type="evidence" value="ECO:0007669"/>
    <property type="project" value="TreeGrafter"/>
</dbReference>
<evidence type="ECO:0000256" key="6">
    <source>
        <dbReference type="ARBA" id="ARBA00023163"/>
    </source>
</evidence>
<dbReference type="PANTHER" id="PTHR45849:SF1">
    <property type="entry name" value="FACT COMPLEX SUBUNIT SSRP1"/>
    <property type="match status" value="1"/>
</dbReference>
<dbReference type="AlphaFoldDB" id="A0AAW1QXI4"/>
<comment type="caution">
    <text evidence="12">The sequence shown here is derived from an EMBL/GenBank/DDBJ whole genome shotgun (WGS) entry which is preliminary data.</text>
</comment>
<dbReference type="InterPro" id="IPR038167">
    <property type="entry name" value="SSRP1_sf"/>
</dbReference>
<dbReference type="Gene3D" id="2.30.29.220">
    <property type="entry name" value="Structure-specific recognition protein (SSRP1)"/>
    <property type="match status" value="1"/>
</dbReference>
<dbReference type="CDD" id="cd13230">
    <property type="entry name" value="PH1_SSRP1-like"/>
    <property type="match status" value="1"/>
</dbReference>
<feature type="domain" description="Histone chaperone RTT106/FACT complex subunit SPT16-like middle" evidence="11">
    <location>
        <begin position="357"/>
        <end position="452"/>
    </location>
</feature>
<evidence type="ECO:0000256" key="5">
    <source>
        <dbReference type="ARBA" id="ARBA00023015"/>
    </source>
</evidence>
<dbReference type="InterPro" id="IPR050454">
    <property type="entry name" value="RTT106/SSRP1_HistChap/FACT"/>
</dbReference>
<feature type="compositionally biased region" description="Acidic residues" evidence="10">
    <location>
        <begin position="481"/>
        <end position="494"/>
    </location>
</feature>
<protein>
    <recommendedName>
        <fullName evidence="9">FACT complex subunit SSRP1</fullName>
    </recommendedName>
</protein>
<dbReference type="EMBL" id="JALJOU010000069">
    <property type="protein sequence ID" value="KAK9825879.1"/>
    <property type="molecule type" value="Genomic_DNA"/>
</dbReference>
<dbReference type="FunFam" id="2.30.29.150:FF:000001">
    <property type="entry name" value="Fact complex subunit ssrp1"/>
    <property type="match status" value="1"/>
</dbReference>
<comment type="function">
    <text evidence="9">Component of the FACT complex, a general chromatin factor that acts to reorganize nucleosomes. The FACT complex is involved in multiple processes that require DNA as a template such as mRNA elongation, DNA replication and DNA repair. During transcription elongation the FACT complex acts as a histone chaperone that both destabilizes and restores nucleosomal structure. It facilitates the passage of RNA polymerase II and transcription by promoting the dissociation of one histone H2A-H2B dimer from the nucleosome, then subsequently promotes the reestablishment of the nucleosome following the passage of RNA polymerase II.</text>
</comment>
<dbReference type="PANTHER" id="PTHR45849">
    <property type="entry name" value="FACT COMPLEX SUBUNIT SSRP1"/>
    <property type="match status" value="1"/>
</dbReference>
<dbReference type="Gene3D" id="2.30.29.150">
    <property type="match status" value="1"/>
</dbReference>
<evidence type="ECO:0000256" key="4">
    <source>
        <dbReference type="ARBA" id="ARBA00022763"/>
    </source>
</evidence>
<dbReference type="Pfam" id="PF08512">
    <property type="entry name" value="Rttp106-like_middle"/>
    <property type="match status" value="1"/>
</dbReference>
<dbReference type="Proteomes" id="UP001445335">
    <property type="component" value="Unassembled WGS sequence"/>
</dbReference>
<feature type="region of interest" description="Disordered" evidence="10">
    <location>
        <begin position="479"/>
        <end position="536"/>
    </location>
</feature>
<evidence type="ECO:0000256" key="2">
    <source>
        <dbReference type="ARBA" id="ARBA00022454"/>
    </source>
</evidence>
<reference evidence="12 13" key="1">
    <citation type="journal article" date="2024" name="Nat. Commun.">
        <title>Phylogenomics reveals the evolutionary origins of lichenization in chlorophyte algae.</title>
        <authorList>
            <person name="Puginier C."/>
            <person name="Libourel C."/>
            <person name="Otte J."/>
            <person name="Skaloud P."/>
            <person name="Haon M."/>
            <person name="Grisel S."/>
            <person name="Petersen M."/>
            <person name="Berrin J.G."/>
            <person name="Delaux P.M."/>
            <person name="Dal Grande F."/>
            <person name="Keller J."/>
        </authorList>
    </citation>
    <scope>NUCLEOTIDE SEQUENCE [LARGE SCALE GENOMIC DNA]</scope>
    <source>
        <strain evidence="12 13">SAG 245.80</strain>
    </source>
</reference>
<dbReference type="Gene3D" id="2.30.29.30">
    <property type="entry name" value="Pleckstrin-homology domain (PH domain)/Phosphotyrosine-binding domain (PTB)"/>
    <property type="match status" value="2"/>
</dbReference>
<keyword evidence="3 9" id="KW-0235">DNA replication</keyword>
<evidence type="ECO:0000256" key="7">
    <source>
        <dbReference type="ARBA" id="ARBA00023204"/>
    </source>
</evidence>
<dbReference type="InterPro" id="IPR048993">
    <property type="entry name" value="SSRP1-like_PH1"/>
</dbReference>
<evidence type="ECO:0000313" key="12">
    <source>
        <dbReference type="EMBL" id="KAK9825879.1"/>
    </source>
</evidence>
<dbReference type="InterPro" id="IPR000969">
    <property type="entry name" value="SSRP1/POB3"/>
</dbReference>
<dbReference type="CDD" id="cd13231">
    <property type="entry name" value="PH2_SSRP1-like"/>
    <property type="match status" value="1"/>
</dbReference>
<keyword evidence="7 9" id="KW-0234">DNA repair</keyword>
<dbReference type="PRINTS" id="PR00887">
    <property type="entry name" value="SSRCOGNITION"/>
</dbReference>
<keyword evidence="8 9" id="KW-0539">Nucleus</keyword>
<dbReference type="GO" id="GO:0042393">
    <property type="term" value="F:histone binding"/>
    <property type="evidence" value="ECO:0007669"/>
    <property type="project" value="TreeGrafter"/>
</dbReference>
<evidence type="ECO:0000259" key="11">
    <source>
        <dbReference type="SMART" id="SM01287"/>
    </source>
</evidence>
<dbReference type="GO" id="GO:0006281">
    <property type="term" value="P:DNA repair"/>
    <property type="evidence" value="ECO:0007669"/>
    <property type="project" value="UniProtKB-KW"/>
</dbReference>
<evidence type="ECO:0000256" key="3">
    <source>
        <dbReference type="ARBA" id="ARBA00022705"/>
    </source>
</evidence>